<dbReference type="CDD" id="cd04186">
    <property type="entry name" value="GT_2_like_c"/>
    <property type="match status" value="1"/>
</dbReference>
<name>A0A6J7CNF5_9ZZZZ</name>
<evidence type="ECO:0000313" key="5">
    <source>
        <dbReference type="EMBL" id="CAB4859316.1"/>
    </source>
</evidence>
<evidence type="ECO:0000256" key="3">
    <source>
        <dbReference type="ARBA" id="ARBA00022679"/>
    </source>
</evidence>
<sequence length="338" mass="36681">MPSGSSAPDHSISPLTAATTPGVTVVIPNWNGMQWLDGVLGSIAKQDMAPLETIVVDNGSTDGSVEHLKTQWPAVEVIHWDSNRGFAAAANAGFHHASGDLVALINTDIVLEPDWLRRASVALRSRTDAASVATKMLDMGDRTLIYDTGDFLRRDGACEQRGRFHMDTGSYDTPGEVWSACAGAAIYRRQPVLELGGFDERFFTYLEDVELGLRLRLAGWTCIYEPCVALHAGGGSEAALSGGAAKWVERNTILIVARHFPLSWLGPVVYRQTAWKLAAIRSGTLTSYAKGFFTGCRLIGSMLRSRQLAGPTKLTVQEAIPWRPWHGPKAGGHRDSTH</sequence>
<evidence type="ECO:0000259" key="4">
    <source>
        <dbReference type="Pfam" id="PF00535"/>
    </source>
</evidence>
<accession>A0A6J7CNF5</accession>
<dbReference type="PANTHER" id="PTHR43179:SF12">
    <property type="entry name" value="GALACTOFURANOSYLTRANSFERASE GLFT2"/>
    <property type="match status" value="1"/>
</dbReference>
<gene>
    <name evidence="5" type="ORF">UFOPK3444_00085</name>
</gene>
<comment type="similarity">
    <text evidence="1">Belongs to the glycosyltransferase 2 family.</text>
</comment>
<protein>
    <submittedName>
        <fullName evidence="5">Unannotated protein</fullName>
    </submittedName>
</protein>
<feature type="domain" description="Glycosyltransferase 2-like" evidence="4">
    <location>
        <begin position="24"/>
        <end position="192"/>
    </location>
</feature>
<proteinExistence type="inferred from homology"/>
<reference evidence="5" key="1">
    <citation type="submission" date="2020-05" db="EMBL/GenBank/DDBJ databases">
        <authorList>
            <person name="Chiriac C."/>
            <person name="Salcher M."/>
            <person name="Ghai R."/>
            <person name="Kavagutti S V."/>
        </authorList>
    </citation>
    <scope>NUCLEOTIDE SEQUENCE</scope>
</reference>
<organism evidence="5">
    <name type="scientific">freshwater metagenome</name>
    <dbReference type="NCBI Taxonomy" id="449393"/>
    <lineage>
        <taxon>unclassified sequences</taxon>
        <taxon>metagenomes</taxon>
        <taxon>ecological metagenomes</taxon>
    </lineage>
</organism>
<dbReference type="InterPro" id="IPR001173">
    <property type="entry name" value="Glyco_trans_2-like"/>
</dbReference>
<dbReference type="InterPro" id="IPR029044">
    <property type="entry name" value="Nucleotide-diphossugar_trans"/>
</dbReference>
<dbReference type="SUPFAM" id="SSF53448">
    <property type="entry name" value="Nucleotide-diphospho-sugar transferases"/>
    <property type="match status" value="1"/>
</dbReference>
<keyword evidence="3" id="KW-0808">Transferase</keyword>
<dbReference type="PANTHER" id="PTHR43179">
    <property type="entry name" value="RHAMNOSYLTRANSFERASE WBBL"/>
    <property type="match status" value="1"/>
</dbReference>
<evidence type="ECO:0000256" key="1">
    <source>
        <dbReference type="ARBA" id="ARBA00006739"/>
    </source>
</evidence>
<evidence type="ECO:0000256" key="2">
    <source>
        <dbReference type="ARBA" id="ARBA00022676"/>
    </source>
</evidence>
<dbReference type="Pfam" id="PF00535">
    <property type="entry name" value="Glycos_transf_2"/>
    <property type="match status" value="1"/>
</dbReference>
<dbReference type="Gene3D" id="3.90.550.10">
    <property type="entry name" value="Spore Coat Polysaccharide Biosynthesis Protein SpsA, Chain A"/>
    <property type="match status" value="1"/>
</dbReference>
<dbReference type="GO" id="GO:0016757">
    <property type="term" value="F:glycosyltransferase activity"/>
    <property type="evidence" value="ECO:0007669"/>
    <property type="project" value="UniProtKB-KW"/>
</dbReference>
<dbReference type="EMBL" id="CAFBLU010000001">
    <property type="protein sequence ID" value="CAB4859316.1"/>
    <property type="molecule type" value="Genomic_DNA"/>
</dbReference>
<dbReference type="AlphaFoldDB" id="A0A6J7CNF5"/>
<keyword evidence="2" id="KW-0328">Glycosyltransferase</keyword>